<evidence type="ECO:0000313" key="3">
    <source>
        <dbReference type="Proteomes" id="UP001596364"/>
    </source>
</evidence>
<dbReference type="EMBL" id="JBHSUS010000001">
    <property type="protein sequence ID" value="MFC6440478.1"/>
    <property type="molecule type" value="Genomic_DNA"/>
</dbReference>
<keyword evidence="3" id="KW-1185">Reference proteome</keyword>
<name>A0ABW1XMJ4_9ALTE</name>
<dbReference type="Proteomes" id="UP001596364">
    <property type="component" value="Unassembled WGS sequence"/>
</dbReference>
<evidence type="ECO:0000313" key="2">
    <source>
        <dbReference type="EMBL" id="MFC6440478.1"/>
    </source>
</evidence>
<organism evidence="2 3">
    <name type="scientific">Pseudobowmanella zhangzhouensis</name>
    <dbReference type="NCBI Taxonomy" id="1537679"/>
    <lineage>
        <taxon>Bacteria</taxon>
        <taxon>Pseudomonadati</taxon>
        <taxon>Pseudomonadota</taxon>
        <taxon>Gammaproteobacteria</taxon>
        <taxon>Alteromonadales</taxon>
        <taxon>Alteromonadaceae</taxon>
    </lineage>
</organism>
<dbReference type="InterPro" id="IPR016181">
    <property type="entry name" value="Acyl_CoA_acyltransferase"/>
</dbReference>
<sequence length="153" mass="17333">MQNHAEPTLRWLDFEQMSCQTLYAVLKLRQDVFMLEQQSLYEDIDGHDESSQHLLLFRENQLCGYLRLLITAQTAKLQRIVLSPDVRGLGYGKILLNSALRRVADCEDVTAVKLSAQVQASAFYAQFGFAQSSEPYDDGGIMHIDMVRSNSAD</sequence>
<dbReference type="CDD" id="cd04301">
    <property type="entry name" value="NAT_SF"/>
    <property type="match status" value="1"/>
</dbReference>
<gene>
    <name evidence="2" type="ORF">ACFP85_10005</name>
</gene>
<reference evidence="3" key="1">
    <citation type="journal article" date="2019" name="Int. J. Syst. Evol. Microbiol.">
        <title>The Global Catalogue of Microorganisms (GCM) 10K type strain sequencing project: providing services to taxonomists for standard genome sequencing and annotation.</title>
        <authorList>
            <consortium name="The Broad Institute Genomics Platform"/>
            <consortium name="The Broad Institute Genome Sequencing Center for Infectious Disease"/>
            <person name="Wu L."/>
            <person name="Ma J."/>
        </authorList>
    </citation>
    <scope>NUCLEOTIDE SEQUENCE [LARGE SCALE GENOMIC DNA]</scope>
    <source>
        <strain evidence="3">CGMCC 1.16031</strain>
    </source>
</reference>
<dbReference type="Pfam" id="PF13673">
    <property type="entry name" value="Acetyltransf_10"/>
    <property type="match status" value="1"/>
</dbReference>
<dbReference type="PROSITE" id="PS51186">
    <property type="entry name" value="GNAT"/>
    <property type="match status" value="1"/>
</dbReference>
<feature type="domain" description="N-acetyltransferase" evidence="1">
    <location>
        <begin position="12"/>
        <end position="151"/>
    </location>
</feature>
<proteinExistence type="predicted"/>
<comment type="caution">
    <text evidence="2">The sequence shown here is derived from an EMBL/GenBank/DDBJ whole genome shotgun (WGS) entry which is preliminary data.</text>
</comment>
<dbReference type="InterPro" id="IPR000182">
    <property type="entry name" value="GNAT_dom"/>
</dbReference>
<dbReference type="SUPFAM" id="SSF55729">
    <property type="entry name" value="Acyl-CoA N-acyltransferases (Nat)"/>
    <property type="match status" value="1"/>
</dbReference>
<dbReference type="RefSeq" id="WP_131258273.1">
    <property type="nucleotide sequence ID" value="NZ_JBHSUS010000001.1"/>
</dbReference>
<evidence type="ECO:0000259" key="1">
    <source>
        <dbReference type="PROSITE" id="PS51186"/>
    </source>
</evidence>
<protein>
    <submittedName>
        <fullName evidence="2">GNAT family N-acetyltransferase</fullName>
    </submittedName>
</protein>
<dbReference type="Gene3D" id="3.40.630.30">
    <property type="match status" value="1"/>
</dbReference>
<accession>A0ABW1XMJ4</accession>